<feature type="repeat" description="TPR" evidence="1">
    <location>
        <begin position="50"/>
        <end position="83"/>
    </location>
</feature>
<name>A0ABQ6P6W6_9SPHN</name>
<dbReference type="InterPro" id="IPR011990">
    <property type="entry name" value="TPR-like_helical_dom_sf"/>
</dbReference>
<keyword evidence="1" id="KW-0802">TPR repeat</keyword>
<feature type="region of interest" description="Disordered" evidence="2">
    <location>
        <begin position="186"/>
        <end position="214"/>
    </location>
</feature>
<reference evidence="3 4" key="1">
    <citation type="submission" date="2023-06" db="EMBL/GenBank/DDBJ databases">
        <title>Draft genome sequence of Novosphingobium sp. strain IK01.</title>
        <authorList>
            <person name="Hatamoto M."/>
            <person name="Ikarashi T."/>
            <person name="Yamaguchi T."/>
        </authorList>
    </citation>
    <scope>NUCLEOTIDE SEQUENCE [LARGE SCALE GENOMIC DNA]</scope>
    <source>
        <strain evidence="3 4">IK01</strain>
    </source>
</reference>
<dbReference type="Proteomes" id="UP001187221">
    <property type="component" value="Unassembled WGS sequence"/>
</dbReference>
<dbReference type="EMBL" id="BTFW01000001">
    <property type="protein sequence ID" value="GMM60149.1"/>
    <property type="molecule type" value="Genomic_DNA"/>
</dbReference>
<evidence type="ECO:0000313" key="4">
    <source>
        <dbReference type="Proteomes" id="UP001187221"/>
    </source>
</evidence>
<comment type="caution">
    <text evidence="3">The sequence shown here is derived from an EMBL/GenBank/DDBJ whole genome shotgun (WGS) entry which is preliminary data.</text>
</comment>
<proteinExistence type="predicted"/>
<organism evidence="3 4">
    <name type="scientific">Novosphingobium pituita</name>
    <dbReference type="NCBI Taxonomy" id="3056842"/>
    <lineage>
        <taxon>Bacteria</taxon>
        <taxon>Pseudomonadati</taxon>
        <taxon>Pseudomonadota</taxon>
        <taxon>Alphaproteobacteria</taxon>
        <taxon>Sphingomonadales</taxon>
        <taxon>Sphingomonadaceae</taxon>
        <taxon>Novosphingobium</taxon>
    </lineage>
</organism>
<dbReference type="Gene3D" id="1.25.40.10">
    <property type="entry name" value="Tetratricopeptide repeat domain"/>
    <property type="match status" value="1"/>
</dbReference>
<protein>
    <recommendedName>
        <fullName evidence="5">Tetratricopeptide repeat protein</fullName>
    </recommendedName>
</protein>
<sequence>MKVVYRRGEQSRLKEFLMRYTPVALALSLLAAVTGSMGQARTGDPIDPRAQALLQDGRSALARGEVEHATDSLEAALAIDPANAGILITLGQAARAAGLQGKAIHYYRDVLDREPNNLAAIAGEGEALAEKGALEKAKASLTRLQGICGRGCEETAALEAALGKAQVQAAQQARLDAQKQAQAATGEAKEVAADTSGEAIKTDAIKAEPPVKSN</sequence>
<dbReference type="InterPro" id="IPR019734">
    <property type="entry name" value="TPR_rpt"/>
</dbReference>
<dbReference type="PROSITE" id="PS50005">
    <property type="entry name" value="TPR"/>
    <property type="match status" value="2"/>
</dbReference>
<evidence type="ECO:0000313" key="3">
    <source>
        <dbReference type="EMBL" id="GMM60149.1"/>
    </source>
</evidence>
<evidence type="ECO:0000256" key="2">
    <source>
        <dbReference type="SAM" id="MobiDB-lite"/>
    </source>
</evidence>
<dbReference type="SMART" id="SM00028">
    <property type="entry name" value="TPR"/>
    <property type="match status" value="2"/>
</dbReference>
<gene>
    <name evidence="3" type="ORF">NUTIK01_09260</name>
</gene>
<dbReference type="Pfam" id="PF13181">
    <property type="entry name" value="TPR_8"/>
    <property type="match status" value="1"/>
</dbReference>
<evidence type="ECO:0000256" key="1">
    <source>
        <dbReference type="PROSITE-ProRule" id="PRU00339"/>
    </source>
</evidence>
<accession>A0ABQ6P6W6</accession>
<evidence type="ECO:0008006" key="5">
    <source>
        <dbReference type="Google" id="ProtNLM"/>
    </source>
</evidence>
<feature type="repeat" description="TPR" evidence="1">
    <location>
        <begin position="84"/>
        <end position="117"/>
    </location>
</feature>
<dbReference type="SUPFAM" id="SSF48452">
    <property type="entry name" value="TPR-like"/>
    <property type="match status" value="1"/>
</dbReference>
<keyword evidence="4" id="KW-1185">Reference proteome</keyword>